<evidence type="ECO:0000256" key="1">
    <source>
        <dbReference type="SAM" id="Phobius"/>
    </source>
</evidence>
<reference evidence="2 3" key="1">
    <citation type="journal article" date="2021" name="Elife">
        <title>Chloroplast acquisition without the gene transfer in kleptoplastic sea slugs, Plakobranchus ocellatus.</title>
        <authorList>
            <person name="Maeda T."/>
            <person name="Takahashi S."/>
            <person name="Yoshida T."/>
            <person name="Shimamura S."/>
            <person name="Takaki Y."/>
            <person name="Nagai Y."/>
            <person name="Toyoda A."/>
            <person name="Suzuki Y."/>
            <person name="Arimoto A."/>
            <person name="Ishii H."/>
            <person name="Satoh N."/>
            <person name="Nishiyama T."/>
            <person name="Hasebe M."/>
            <person name="Maruyama T."/>
            <person name="Minagawa J."/>
            <person name="Obokata J."/>
            <person name="Shigenobu S."/>
        </authorList>
    </citation>
    <scope>NUCLEOTIDE SEQUENCE [LARGE SCALE GENOMIC DNA]</scope>
</reference>
<sequence>MEMRCYRRLLSISHKEHITNDEVRRRIENAIGPHVDPLTIFRQRKLKWYGHTTRSSGLAKTIVQGTVIGELSEKKSRSDILRSGPTLATNRKQKMTSKHLFGCVLLVYTFSVSCVSGALVDKRGSGEGSAGSEGVVQSYLLAREDAKEELEDFYQDASPGALPDPNTEVMLELVIEL</sequence>
<accession>A0AAV4GPM6</accession>
<dbReference type="Proteomes" id="UP000762676">
    <property type="component" value="Unassembled WGS sequence"/>
</dbReference>
<evidence type="ECO:0000313" key="3">
    <source>
        <dbReference type="Proteomes" id="UP000762676"/>
    </source>
</evidence>
<name>A0AAV4GPM6_9GAST</name>
<gene>
    <name evidence="2" type="ORF">ElyMa_004220500</name>
</gene>
<evidence type="ECO:0000313" key="2">
    <source>
        <dbReference type="EMBL" id="GFR87332.1"/>
    </source>
</evidence>
<proteinExistence type="predicted"/>
<keyword evidence="1" id="KW-1133">Transmembrane helix</keyword>
<keyword evidence="3" id="KW-1185">Reference proteome</keyword>
<keyword evidence="1" id="KW-0812">Transmembrane</keyword>
<protein>
    <submittedName>
        <fullName evidence="2">Retrovirus-related Pol polyprotein LINE-1</fullName>
    </submittedName>
</protein>
<organism evidence="2 3">
    <name type="scientific">Elysia marginata</name>
    <dbReference type="NCBI Taxonomy" id="1093978"/>
    <lineage>
        <taxon>Eukaryota</taxon>
        <taxon>Metazoa</taxon>
        <taxon>Spiralia</taxon>
        <taxon>Lophotrochozoa</taxon>
        <taxon>Mollusca</taxon>
        <taxon>Gastropoda</taxon>
        <taxon>Heterobranchia</taxon>
        <taxon>Euthyneura</taxon>
        <taxon>Panpulmonata</taxon>
        <taxon>Sacoglossa</taxon>
        <taxon>Placobranchoidea</taxon>
        <taxon>Plakobranchidae</taxon>
        <taxon>Elysia</taxon>
    </lineage>
</organism>
<keyword evidence="1" id="KW-0472">Membrane</keyword>
<comment type="caution">
    <text evidence="2">The sequence shown here is derived from an EMBL/GenBank/DDBJ whole genome shotgun (WGS) entry which is preliminary data.</text>
</comment>
<feature type="transmembrane region" description="Helical" evidence="1">
    <location>
        <begin position="100"/>
        <end position="120"/>
    </location>
</feature>
<dbReference type="EMBL" id="BMAT01008536">
    <property type="protein sequence ID" value="GFR87332.1"/>
    <property type="molecule type" value="Genomic_DNA"/>
</dbReference>
<dbReference type="AlphaFoldDB" id="A0AAV4GPM6"/>